<evidence type="ECO:0008006" key="2">
    <source>
        <dbReference type="Google" id="ProtNLM"/>
    </source>
</evidence>
<name>A0A1B6F874_9HEMI</name>
<reference evidence="1" key="1">
    <citation type="submission" date="2015-11" db="EMBL/GenBank/DDBJ databases">
        <title>De novo transcriptome assembly of four potential Pierce s Disease insect vectors from Arizona vineyards.</title>
        <authorList>
            <person name="Tassone E.E."/>
        </authorList>
    </citation>
    <scope>NUCLEOTIDE SEQUENCE</scope>
</reference>
<dbReference type="EMBL" id="GECZ01023344">
    <property type="protein sequence ID" value="JAS46425.1"/>
    <property type="molecule type" value="Transcribed_RNA"/>
</dbReference>
<dbReference type="AlphaFoldDB" id="A0A1B6F874"/>
<feature type="non-terminal residue" evidence="1">
    <location>
        <position position="110"/>
    </location>
</feature>
<gene>
    <name evidence="1" type="ORF">g.45377</name>
</gene>
<feature type="non-terminal residue" evidence="1">
    <location>
        <position position="1"/>
    </location>
</feature>
<protein>
    <recommendedName>
        <fullName evidence="2">Endonuclease/exonuclease/phosphatase domain-containing protein</fullName>
    </recommendedName>
</protein>
<proteinExistence type="predicted"/>
<sequence length="110" mass="12309">NEMLASHGIQRITLPPTRITPESTSCIDCVCTNMAVDEVDTKVIDAKLSDHTAQACSLKVGNTIHKPNTLRRNLRPQNLQNFKMHLAEENWKNVISATSTEEAYNSFINI</sequence>
<accession>A0A1B6F874</accession>
<evidence type="ECO:0000313" key="1">
    <source>
        <dbReference type="EMBL" id="JAS46425.1"/>
    </source>
</evidence>
<organism evidence="1">
    <name type="scientific">Cuerna arida</name>
    <dbReference type="NCBI Taxonomy" id="1464854"/>
    <lineage>
        <taxon>Eukaryota</taxon>
        <taxon>Metazoa</taxon>
        <taxon>Ecdysozoa</taxon>
        <taxon>Arthropoda</taxon>
        <taxon>Hexapoda</taxon>
        <taxon>Insecta</taxon>
        <taxon>Pterygota</taxon>
        <taxon>Neoptera</taxon>
        <taxon>Paraneoptera</taxon>
        <taxon>Hemiptera</taxon>
        <taxon>Auchenorrhyncha</taxon>
        <taxon>Membracoidea</taxon>
        <taxon>Cicadellidae</taxon>
        <taxon>Cicadellinae</taxon>
        <taxon>Proconiini</taxon>
        <taxon>Cuerna</taxon>
    </lineage>
</organism>